<feature type="modified residue" description="N6-(pyridoxal phosphate)lysine" evidence="7">
    <location>
        <position position="397"/>
    </location>
</feature>
<dbReference type="Gene3D" id="3.90.1150.170">
    <property type="match status" value="1"/>
</dbReference>
<evidence type="ECO:0000313" key="11">
    <source>
        <dbReference type="Proteomes" id="UP001620626"/>
    </source>
</evidence>
<dbReference type="InterPro" id="IPR015421">
    <property type="entry name" value="PyrdxlP-dep_Trfase_major"/>
</dbReference>
<dbReference type="GO" id="GO:0016831">
    <property type="term" value="F:carboxy-lyase activity"/>
    <property type="evidence" value="ECO:0007669"/>
    <property type="project" value="UniProtKB-KW"/>
</dbReference>
<comment type="similarity">
    <text evidence="2 8">Belongs to the group II decarboxylase family.</text>
</comment>
<comment type="subunit">
    <text evidence="3">Homodimer.</text>
</comment>
<keyword evidence="4" id="KW-0210">Decarboxylase</keyword>
<keyword evidence="5 7" id="KW-0663">Pyridoxal phosphate</keyword>
<feature type="region of interest" description="Disordered" evidence="9">
    <location>
        <begin position="1"/>
        <end position="88"/>
    </location>
</feature>
<evidence type="ECO:0000256" key="1">
    <source>
        <dbReference type="ARBA" id="ARBA00001933"/>
    </source>
</evidence>
<dbReference type="Proteomes" id="UP001620626">
    <property type="component" value="Unassembled WGS sequence"/>
</dbReference>
<evidence type="ECO:0008006" key="12">
    <source>
        <dbReference type="Google" id="ProtNLM"/>
    </source>
</evidence>
<dbReference type="FunFam" id="3.40.640.10:FF:000016">
    <property type="entry name" value="Glutamate decarboxylase like 1"/>
    <property type="match status" value="1"/>
</dbReference>
<evidence type="ECO:0000256" key="4">
    <source>
        <dbReference type="ARBA" id="ARBA00022793"/>
    </source>
</evidence>
<keyword evidence="11" id="KW-1185">Reference proteome</keyword>
<dbReference type="AlphaFoldDB" id="A0ABD2HUS4"/>
<evidence type="ECO:0000256" key="6">
    <source>
        <dbReference type="ARBA" id="ARBA00023239"/>
    </source>
</evidence>
<dbReference type="Gene3D" id="3.40.640.10">
    <property type="entry name" value="Type I PLP-dependent aspartate aminotransferase-like (Major domain)"/>
    <property type="match status" value="1"/>
</dbReference>
<evidence type="ECO:0000256" key="2">
    <source>
        <dbReference type="ARBA" id="ARBA00009533"/>
    </source>
</evidence>
<dbReference type="CDD" id="cd06450">
    <property type="entry name" value="DOPA_deC_like"/>
    <property type="match status" value="1"/>
</dbReference>
<dbReference type="InterPro" id="IPR015424">
    <property type="entry name" value="PyrdxlP-dep_Trfase"/>
</dbReference>
<protein>
    <recommendedName>
        <fullName evidence="12">Glutamate decarboxylase</fullName>
    </recommendedName>
</protein>
<evidence type="ECO:0000256" key="8">
    <source>
        <dbReference type="RuleBase" id="RU000382"/>
    </source>
</evidence>
<dbReference type="SUPFAM" id="SSF53383">
    <property type="entry name" value="PLP-dependent transferases"/>
    <property type="match status" value="1"/>
</dbReference>
<evidence type="ECO:0000256" key="7">
    <source>
        <dbReference type="PIRSR" id="PIRSR602129-50"/>
    </source>
</evidence>
<evidence type="ECO:0000256" key="5">
    <source>
        <dbReference type="ARBA" id="ARBA00022898"/>
    </source>
</evidence>
<dbReference type="InterPro" id="IPR002129">
    <property type="entry name" value="PyrdxlP-dep_de-COase"/>
</dbReference>
<dbReference type="PANTHER" id="PTHR45677:SF10">
    <property type="entry name" value="GLUTAMATE DECARBOXYLASE"/>
    <property type="match status" value="1"/>
</dbReference>
<sequence>MKNDGTRRGIRIGGTAKETEKRRRFEGDQPNKRRRHASKAAFGRTSAQSAASRKHKEHKESIDNNKMVGQEQQDEQRMTNGPTEPEKEMTDLKATDLLPHNLTGWDNTQQFLEAMHQVLLNYIREENDRSTKVLDFHQPEQMAQLIDLHIPTEPMKLGELLKSCCEVLRYGVRTGHPRFFNQISCGLDIVAMAGEWLTATCNTNMFTYEIAPVFSLMEKEVTKRMVELIGWQGGGDAIFSPGGAIANMYAMNAARHFHFPRAKPLGMTAGLPTLCCFTSEDSHYSIKSAAAVLGIGADNCFNIPVDSQARMNPEALEECIIKCKDEGLHPFFVCATEGTTVYGAWDPIPQIADICTRHKLWLHVDAAWGGGLLLSPEHRHKLAGIEKADSVTWNPHKLMGAPLQCSACFVRKEGLLFQTNQMSADYLFQQDKPYDVSYDTGDKAMQCGRHNDIFKLWLMWRSKGMEGYRRQINQLMDLAKYFTDKIKRTEGFEMVLDEPEFLNICFWYIPPSLRKQIDNKEKMARLEKVAPKIKARMMERGTTMVGYQPDKQRPNFFRMIISNPAIREIDLDFLINEIVTLGEDL</sequence>
<gene>
    <name evidence="10" type="ORF">niasHT_034370</name>
</gene>
<comment type="caution">
    <text evidence="10">The sequence shown here is derived from an EMBL/GenBank/DDBJ whole genome shotgun (WGS) entry which is preliminary data.</text>
</comment>
<dbReference type="PANTHER" id="PTHR45677">
    <property type="entry name" value="GLUTAMATE DECARBOXYLASE-RELATED"/>
    <property type="match status" value="1"/>
</dbReference>
<organism evidence="10 11">
    <name type="scientific">Heterodera trifolii</name>
    <dbReference type="NCBI Taxonomy" id="157864"/>
    <lineage>
        <taxon>Eukaryota</taxon>
        <taxon>Metazoa</taxon>
        <taxon>Ecdysozoa</taxon>
        <taxon>Nematoda</taxon>
        <taxon>Chromadorea</taxon>
        <taxon>Rhabditida</taxon>
        <taxon>Tylenchina</taxon>
        <taxon>Tylenchomorpha</taxon>
        <taxon>Tylenchoidea</taxon>
        <taxon>Heteroderidae</taxon>
        <taxon>Heteroderinae</taxon>
        <taxon>Heterodera</taxon>
    </lineage>
</organism>
<evidence type="ECO:0000313" key="10">
    <source>
        <dbReference type="EMBL" id="KAL3069140.1"/>
    </source>
</evidence>
<evidence type="ECO:0000256" key="9">
    <source>
        <dbReference type="SAM" id="MobiDB-lite"/>
    </source>
</evidence>
<name>A0ABD2HUS4_9BILA</name>
<evidence type="ECO:0000256" key="3">
    <source>
        <dbReference type="ARBA" id="ARBA00011738"/>
    </source>
</evidence>
<accession>A0ABD2HUS4</accession>
<dbReference type="Pfam" id="PF00282">
    <property type="entry name" value="Pyridoxal_deC"/>
    <property type="match status" value="1"/>
</dbReference>
<dbReference type="EMBL" id="JBICBT010001397">
    <property type="protein sequence ID" value="KAL3069140.1"/>
    <property type="molecule type" value="Genomic_DNA"/>
</dbReference>
<reference evidence="10 11" key="1">
    <citation type="submission" date="2024-10" db="EMBL/GenBank/DDBJ databases">
        <authorList>
            <person name="Kim D."/>
        </authorList>
    </citation>
    <scope>NUCLEOTIDE SEQUENCE [LARGE SCALE GENOMIC DNA]</scope>
    <source>
        <strain evidence="10">BH-2024</strain>
    </source>
</reference>
<proteinExistence type="inferred from homology"/>
<comment type="cofactor">
    <cofactor evidence="1 7 8">
        <name>pyridoxal 5'-phosphate</name>
        <dbReference type="ChEBI" id="CHEBI:597326"/>
    </cofactor>
</comment>
<feature type="compositionally biased region" description="Basic and acidic residues" evidence="9">
    <location>
        <begin position="17"/>
        <end position="31"/>
    </location>
</feature>
<keyword evidence="6 8" id="KW-0456">Lyase</keyword>